<name>A0A5E7JTC0_PSEFL</name>
<comment type="cofactor">
    <cofactor evidence="1">
        <name>Mg(2+)</name>
        <dbReference type="ChEBI" id="CHEBI:18420"/>
    </cofactor>
</comment>
<dbReference type="InterPro" id="IPR042240">
    <property type="entry name" value="CHASE_sf"/>
</dbReference>
<organism evidence="8 9">
    <name type="scientific">Pseudomonas fluorescens</name>
    <dbReference type="NCBI Taxonomy" id="294"/>
    <lineage>
        <taxon>Bacteria</taxon>
        <taxon>Pseudomonadati</taxon>
        <taxon>Pseudomonadota</taxon>
        <taxon>Gammaproteobacteria</taxon>
        <taxon>Pseudomonadales</taxon>
        <taxon>Pseudomonadaceae</taxon>
        <taxon>Pseudomonas</taxon>
    </lineage>
</organism>
<dbReference type="Proteomes" id="UP000375525">
    <property type="component" value="Unassembled WGS sequence"/>
</dbReference>
<evidence type="ECO:0000256" key="6">
    <source>
        <dbReference type="SAM" id="Phobius"/>
    </source>
</evidence>
<dbReference type="PROSITE" id="PS50887">
    <property type="entry name" value="GGDEF"/>
    <property type="match status" value="1"/>
</dbReference>
<dbReference type="InterPro" id="IPR043128">
    <property type="entry name" value="Rev_trsase/Diguanyl_cyclase"/>
</dbReference>
<dbReference type="EMBL" id="CABVIH010000010">
    <property type="protein sequence ID" value="VVO92741.1"/>
    <property type="molecule type" value="Genomic_DNA"/>
</dbReference>
<evidence type="ECO:0000256" key="5">
    <source>
        <dbReference type="ARBA" id="ARBA00023136"/>
    </source>
</evidence>
<evidence type="ECO:0000313" key="9">
    <source>
        <dbReference type="Proteomes" id="UP000375525"/>
    </source>
</evidence>
<evidence type="ECO:0000313" key="8">
    <source>
        <dbReference type="EMBL" id="VVO92741.1"/>
    </source>
</evidence>
<dbReference type="InterPro" id="IPR052163">
    <property type="entry name" value="DGC-Regulatory_Protein"/>
</dbReference>
<keyword evidence="4 6" id="KW-1133">Transmembrane helix</keyword>
<dbReference type="CDD" id="cd01949">
    <property type="entry name" value="GGDEF"/>
    <property type="match status" value="1"/>
</dbReference>
<dbReference type="InterPro" id="IPR000160">
    <property type="entry name" value="GGDEF_dom"/>
</dbReference>
<dbReference type="Pfam" id="PF03924">
    <property type="entry name" value="CHASE"/>
    <property type="match status" value="1"/>
</dbReference>
<dbReference type="SUPFAM" id="SSF55073">
    <property type="entry name" value="Nucleotide cyclase"/>
    <property type="match status" value="1"/>
</dbReference>
<evidence type="ECO:0000256" key="4">
    <source>
        <dbReference type="ARBA" id="ARBA00022989"/>
    </source>
</evidence>
<dbReference type="AlphaFoldDB" id="A0A5E7JTC0"/>
<dbReference type="Pfam" id="PF00990">
    <property type="entry name" value="GGDEF"/>
    <property type="match status" value="1"/>
</dbReference>
<dbReference type="SMART" id="SM00267">
    <property type="entry name" value="GGDEF"/>
    <property type="match status" value="1"/>
</dbReference>
<evidence type="ECO:0000259" key="7">
    <source>
        <dbReference type="PROSITE" id="PS50887"/>
    </source>
</evidence>
<dbReference type="Gene3D" id="3.30.70.270">
    <property type="match status" value="1"/>
</dbReference>
<evidence type="ECO:0000256" key="3">
    <source>
        <dbReference type="ARBA" id="ARBA00022692"/>
    </source>
</evidence>
<dbReference type="InterPro" id="IPR006189">
    <property type="entry name" value="CHASE_dom"/>
</dbReference>
<protein>
    <recommendedName>
        <fullName evidence="7">GGDEF domain-containing protein</fullName>
    </recommendedName>
</protein>
<reference evidence="8 9" key="1">
    <citation type="submission" date="2019-09" db="EMBL/GenBank/DDBJ databases">
        <authorList>
            <person name="Chandra G."/>
            <person name="Truman W A."/>
        </authorList>
    </citation>
    <scope>NUCLEOTIDE SEQUENCE [LARGE SCALE GENOMIC DNA]</scope>
    <source>
        <strain evidence="8">PS880</strain>
    </source>
</reference>
<evidence type="ECO:0000256" key="2">
    <source>
        <dbReference type="ARBA" id="ARBA00004533"/>
    </source>
</evidence>
<sequence>MNKRRRSLLGFVVLAVGLVGFSAVLLLKSETQRRETRFSEYVQNISGIVRNQLDTNEAVLAGFSAFLQAVDQSDTQAAARYAAAVLSAYPHIYMLEAARAVPIAEQAAFEDLLRRTWRPAFELKDFPSLAQQPAQHQAYLNETWPVLFMYPALPESSSIYGVRLETVPHLSYALARTQNNLKPVVSPVFSMYEGGNAYILMQSVSRPEQAQENARPNFFGSTMVSLLVLKTGSLLDAVQQANLDPLVHISAALKTTAGSESNVFSTQTEEAGFLDRLFFPRLVERVEISSASQPMTLLFERQLRLGDVLTSETLVILAVLAAALVLMPLVLIRHFKAIERAEVEHQRSTYLATHDVLTQLPNRYLFADRFEQAFSDWKAYGVPFAVLLIDLDHFKEINDKHGHEVGDQVLRAVANRMLHATRSSDTVARYGGDEFVVLIANLTDTESAEIKAERMLEAIAQPVATTAGELTLSCSIGVSLCPLHGQSLDTLLKAADQAMYGVKQLGRKGVALTEVRSFGD</sequence>
<dbReference type="SMART" id="SM01079">
    <property type="entry name" value="CHASE"/>
    <property type="match status" value="1"/>
</dbReference>
<gene>
    <name evidence="8" type="ORF">PS880_02394</name>
</gene>
<dbReference type="GO" id="GO:0003824">
    <property type="term" value="F:catalytic activity"/>
    <property type="evidence" value="ECO:0007669"/>
    <property type="project" value="UniProtKB-ARBA"/>
</dbReference>
<dbReference type="InterPro" id="IPR029787">
    <property type="entry name" value="Nucleotide_cyclase"/>
</dbReference>
<comment type="subcellular location">
    <subcellularLocation>
        <location evidence="2">Cell inner membrane</location>
    </subcellularLocation>
</comment>
<feature type="domain" description="GGDEF" evidence="7">
    <location>
        <begin position="382"/>
        <end position="515"/>
    </location>
</feature>
<dbReference type="GO" id="GO:0005886">
    <property type="term" value="C:plasma membrane"/>
    <property type="evidence" value="ECO:0007669"/>
    <property type="project" value="UniProtKB-SubCell"/>
</dbReference>
<keyword evidence="3 6" id="KW-0812">Transmembrane</keyword>
<dbReference type="OrthoDB" id="73375at2"/>
<dbReference type="PANTHER" id="PTHR46663">
    <property type="entry name" value="DIGUANYLATE CYCLASE DGCT-RELATED"/>
    <property type="match status" value="1"/>
</dbReference>
<dbReference type="FunFam" id="3.30.70.270:FF:000001">
    <property type="entry name" value="Diguanylate cyclase domain protein"/>
    <property type="match status" value="1"/>
</dbReference>
<accession>A0A5E7JTC0</accession>
<keyword evidence="5 6" id="KW-0472">Membrane</keyword>
<proteinExistence type="predicted"/>
<dbReference type="Gene3D" id="3.30.450.350">
    <property type="entry name" value="CHASE domain"/>
    <property type="match status" value="1"/>
</dbReference>
<evidence type="ECO:0000256" key="1">
    <source>
        <dbReference type="ARBA" id="ARBA00001946"/>
    </source>
</evidence>
<dbReference type="GO" id="GO:0007165">
    <property type="term" value="P:signal transduction"/>
    <property type="evidence" value="ECO:0007669"/>
    <property type="project" value="UniProtKB-ARBA"/>
</dbReference>
<feature type="transmembrane region" description="Helical" evidence="6">
    <location>
        <begin position="314"/>
        <end position="332"/>
    </location>
</feature>
<dbReference type="NCBIfam" id="TIGR00254">
    <property type="entry name" value="GGDEF"/>
    <property type="match status" value="1"/>
</dbReference>
<dbReference type="PANTHER" id="PTHR46663:SF2">
    <property type="entry name" value="GGDEF DOMAIN-CONTAINING PROTEIN"/>
    <property type="match status" value="1"/>
</dbReference>